<evidence type="ECO:0000313" key="4">
    <source>
        <dbReference type="EMBL" id="RXW12424.1"/>
    </source>
</evidence>
<sequence>MSSKTQEYDDDAAPPVAVADSGDTGEGGKIKMIVQLVKKCLGVKDIASMRMSLPASLLEPVPNLEYSHFLDRPDLFAAINESEDPFERMLAVLRFYFAKDLKFVHGKVCKPYNSVLGEHFRAHWDVIPLSHPEELIERPSLQHERHSSSTSVQSGSYKSTLSVNTTDSDSVKPGQAPSTAPTSPEPRFSSDNNGPSRIRVVYLTEQVSHHPPVSAYYASCPARQIEMQGIDQISAKVSGTALRIQAGQYNQGIYVGIKGGPGEGELYHITHPVASVNGILRGNFYLTMSDSTVVSCTNDRPSSKQGGFPRFRAIVEYKEESWLGRAHFLIEGVIFVVHEGETEHEAWTKVKQVPQNRVAAVLDGSWKGHIRWKRVGALSYPHTTSSSASSPNPSHVQLPKPSIPSAAASRADVTTTSEGWQTLIDVNELHAVPKEVRPIDNQHPFESRKLWRNVTDNLLNKEYSDATKEKVAIEQKQRDDAAERKKKGVEFIPTFFEKGLDNGFSELTAEGRKAVEEELAEPSPFCIEGGVGKPN</sequence>
<dbReference type="InterPro" id="IPR037239">
    <property type="entry name" value="OSBP_sf"/>
</dbReference>
<feature type="region of interest" description="Disordered" evidence="3">
    <location>
        <begin position="1"/>
        <end position="24"/>
    </location>
</feature>
<dbReference type="PANTHER" id="PTHR10972">
    <property type="entry name" value="OXYSTEROL-BINDING PROTEIN-RELATED"/>
    <property type="match status" value="1"/>
</dbReference>
<dbReference type="InterPro" id="IPR000648">
    <property type="entry name" value="Oxysterol-bd"/>
</dbReference>
<dbReference type="PANTHER" id="PTHR10972:SF212">
    <property type="entry name" value="OXYSTEROL-BINDING PROTEIN-LIKE PROTEIN 1"/>
    <property type="match status" value="1"/>
</dbReference>
<dbReference type="Pfam" id="PF01237">
    <property type="entry name" value="Oxysterol_BP"/>
    <property type="match status" value="1"/>
</dbReference>
<feature type="compositionally biased region" description="Polar residues" evidence="3">
    <location>
        <begin position="148"/>
        <end position="168"/>
    </location>
</feature>
<evidence type="ECO:0000256" key="2">
    <source>
        <dbReference type="RuleBase" id="RU003844"/>
    </source>
</evidence>
<reference evidence="4 5" key="1">
    <citation type="submission" date="2019-01" db="EMBL/GenBank/DDBJ databases">
        <title>Draft genome sequence of Psathyrella aberdarensis IHI B618.</title>
        <authorList>
            <person name="Buettner E."/>
            <person name="Kellner H."/>
        </authorList>
    </citation>
    <scope>NUCLEOTIDE SEQUENCE [LARGE SCALE GENOMIC DNA]</scope>
    <source>
        <strain evidence="4 5">IHI B618</strain>
    </source>
</reference>
<dbReference type="PROSITE" id="PS01013">
    <property type="entry name" value="OSBP"/>
    <property type="match status" value="1"/>
</dbReference>
<dbReference type="EMBL" id="SDEE01001249">
    <property type="protein sequence ID" value="RXW12424.1"/>
    <property type="molecule type" value="Genomic_DNA"/>
</dbReference>
<dbReference type="GO" id="GO:0005829">
    <property type="term" value="C:cytosol"/>
    <property type="evidence" value="ECO:0007669"/>
    <property type="project" value="TreeGrafter"/>
</dbReference>
<accession>A0A4Q2D290</accession>
<evidence type="ECO:0000256" key="3">
    <source>
        <dbReference type="SAM" id="MobiDB-lite"/>
    </source>
</evidence>
<dbReference type="SUPFAM" id="SSF144000">
    <property type="entry name" value="Oxysterol-binding protein-like"/>
    <property type="match status" value="1"/>
</dbReference>
<dbReference type="OrthoDB" id="48057at2759"/>
<dbReference type="AlphaFoldDB" id="A0A4Q2D290"/>
<name>A0A4Q2D290_9AGAR</name>
<protein>
    <recommendedName>
        <fullName evidence="6">Oxysterol-binding protein</fullName>
    </recommendedName>
</protein>
<feature type="region of interest" description="Disordered" evidence="3">
    <location>
        <begin position="381"/>
        <end position="412"/>
    </location>
</feature>
<proteinExistence type="inferred from homology"/>
<feature type="region of interest" description="Disordered" evidence="3">
    <location>
        <begin position="139"/>
        <end position="195"/>
    </location>
</feature>
<comment type="similarity">
    <text evidence="1 2">Belongs to the OSBP family.</text>
</comment>
<dbReference type="STRING" id="2316362.A0A4Q2D290"/>
<keyword evidence="5" id="KW-1185">Reference proteome</keyword>
<feature type="compositionally biased region" description="Low complexity" evidence="3">
    <location>
        <begin position="381"/>
        <end position="395"/>
    </location>
</feature>
<dbReference type="Gene3D" id="3.30.70.3490">
    <property type="match status" value="1"/>
</dbReference>
<evidence type="ECO:0000256" key="1">
    <source>
        <dbReference type="ARBA" id="ARBA00008842"/>
    </source>
</evidence>
<gene>
    <name evidence="4" type="ORF">EST38_g13431</name>
</gene>
<dbReference type="Gene3D" id="2.40.160.120">
    <property type="match status" value="1"/>
</dbReference>
<organism evidence="4 5">
    <name type="scientific">Candolleomyces aberdarensis</name>
    <dbReference type="NCBI Taxonomy" id="2316362"/>
    <lineage>
        <taxon>Eukaryota</taxon>
        <taxon>Fungi</taxon>
        <taxon>Dikarya</taxon>
        <taxon>Basidiomycota</taxon>
        <taxon>Agaricomycotina</taxon>
        <taxon>Agaricomycetes</taxon>
        <taxon>Agaricomycetidae</taxon>
        <taxon>Agaricales</taxon>
        <taxon>Agaricineae</taxon>
        <taxon>Psathyrellaceae</taxon>
        <taxon>Candolleomyces</taxon>
    </lineage>
</organism>
<dbReference type="Proteomes" id="UP000290288">
    <property type="component" value="Unassembled WGS sequence"/>
</dbReference>
<dbReference type="GO" id="GO:0032934">
    <property type="term" value="F:sterol binding"/>
    <property type="evidence" value="ECO:0007669"/>
    <property type="project" value="TreeGrafter"/>
</dbReference>
<dbReference type="InterPro" id="IPR018494">
    <property type="entry name" value="Oxysterol-bd_CS"/>
</dbReference>
<evidence type="ECO:0000313" key="5">
    <source>
        <dbReference type="Proteomes" id="UP000290288"/>
    </source>
</evidence>
<dbReference type="GO" id="GO:0016020">
    <property type="term" value="C:membrane"/>
    <property type="evidence" value="ECO:0007669"/>
    <property type="project" value="TreeGrafter"/>
</dbReference>
<comment type="caution">
    <text evidence="4">The sequence shown here is derived from an EMBL/GenBank/DDBJ whole genome shotgun (WGS) entry which is preliminary data.</text>
</comment>
<evidence type="ECO:0008006" key="6">
    <source>
        <dbReference type="Google" id="ProtNLM"/>
    </source>
</evidence>